<dbReference type="InterPro" id="IPR052350">
    <property type="entry name" value="Metallo-dep_Lactonases"/>
</dbReference>
<keyword evidence="4" id="KW-1185">Reference proteome</keyword>
<proteinExistence type="inferred from homology"/>
<comment type="caution">
    <text evidence="3">The sequence shown here is derived from an EMBL/GenBank/DDBJ whole genome shotgun (WGS) entry which is preliminary data.</text>
</comment>
<organism evidence="3 4">
    <name type="scientific">Compostibacter hankyongensis</name>
    <dbReference type="NCBI Taxonomy" id="1007089"/>
    <lineage>
        <taxon>Bacteria</taxon>
        <taxon>Pseudomonadati</taxon>
        <taxon>Bacteroidota</taxon>
        <taxon>Chitinophagia</taxon>
        <taxon>Chitinophagales</taxon>
        <taxon>Chitinophagaceae</taxon>
        <taxon>Compostibacter</taxon>
    </lineage>
</organism>
<dbReference type="Gene3D" id="3.20.20.140">
    <property type="entry name" value="Metal-dependent hydrolases"/>
    <property type="match status" value="1"/>
</dbReference>
<dbReference type="PANTHER" id="PTHR43569:SF2">
    <property type="entry name" value="AMIDOHYDROLASE-RELATED DOMAIN-CONTAINING PROTEIN"/>
    <property type="match status" value="1"/>
</dbReference>
<dbReference type="InterPro" id="IPR032466">
    <property type="entry name" value="Metal_Hydrolase"/>
</dbReference>
<feature type="domain" description="Amidohydrolase-related" evidence="2">
    <location>
        <begin position="12"/>
        <end position="285"/>
    </location>
</feature>
<sequence length="286" mass="33084">MTESPFNFSWTDAHLHLWDIKRMHYPWLDTVTPIRRSFFIEDYREAAKQFPIQHMVFVQADCLPDEYMEEVHFVEEQAGKDDRIRGIVAYAPLEKGKEARRELEELKRHPLVKGVRRMYDNEPELCCSAPFIAGLQLLPSYGFSFDISIKPHVMQQTVRMIARCPETRFILDHLGKPDIRNRDFEAYKRNIALLASFPNVTAKISGLITEADPDSWTPAMLKPYIDQAIQCFGPGRLMFGGDWPVVLLAGTYDRWIRALEEALEDYSSETATAVFCKNALKIYNLS</sequence>
<dbReference type="PANTHER" id="PTHR43569">
    <property type="entry name" value="AMIDOHYDROLASE"/>
    <property type="match status" value="1"/>
</dbReference>
<dbReference type="SUPFAM" id="SSF51556">
    <property type="entry name" value="Metallo-dependent hydrolases"/>
    <property type="match status" value="1"/>
</dbReference>
<dbReference type="Pfam" id="PF04909">
    <property type="entry name" value="Amidohydro_2"/>
    <property type="match status" value="1"/>
</dbReference>
<reference evidence="4" key="1">
    <citation type="journal article" date="2019" name="Int. J. Syst. Evol. Microbiol.">
        <title>The Global Catalogue of Microorganisms (GCM) 10K type strain sequencing project: providing services to taxonomists for standard genome sequencing and annotation.</title>
        <authorList>
            <consortium name="The Broad Institute Genomics Platform"/>
            <consortium name="The Broad Institute Genome Sequencing Center for Infectious Disease"/>
            <person name="Wu L."/>
            <person name="Ma J."/>
        </authorList>
    </citation>
    <scope>NUCLEOTIDE SEQUENCE [LARGE SCALE GENOMIC DNA]</scope>
    <source>
        <strain evidence="4">JCM 17664</strain>
    </source>
</reference>
<evidence type="ECO:0000259" key="2">
    <source>
        <dbReference type="Pfam" id="PF04909"/>
    </source>
</evidence>
<dbReference type="Proteomes" id="UP001501207">
    <property type="component" value="Unassembled WGS sequence"/>
</dbReference>
<name>A0ABP8FLS9_9BACT</name>
<protein>
    <submittedName>
        <fullName evidence="3">Amidohydrolase family protein</fullName>
    </submittedName>
</protein>
<dbReference type="InterPro" id="IPR006680">
    <property type="entry name" value="Amidohydro-rel"/>
</dbReference>
<evidence type="ECO:0000313" key="3">
    <source>
        <dbReference type="EMBL" id="GAA4306801.1"/>
    </source>
</evidence>
<evidence type="ECO:0000256" key="1">
    <source>
        <dbReference type="ARBA" id="ARBA00038310"/>
    </source>
</evidence>
<comment type="similarity">
    <text evidence="1">Belongs to the metallo-dependent hydrolases superfamily.</text>
</comment>
<gene>
    <name evidence="3" type="ORF">GCM10023143_12940</name>
</gene>
<dbReference type="RefSeq" id="WP_344977300.1">
    <property type="nucleotide sequence ID" value="NZ_BAABFN010000002.1"/>
</dbReference>
<evidence type="ECO:0000313" key="4">
    <source>
        <dbReference type="Proteomes" id="UP001501207"/>
    </source>
</evidence>
<accession>A0ABP8FLS9</accession>
<dbReference type="EMBL" id="BAABFN010000002">
    <property type="protein sequence ID" value="GAA4306801.1"/>
    <property type="molecule type" value="Genomic_DNA"/>
</dbReference>